<protein>
    <submittedName>
        <fullName evidence="2">Uncharacterized protein</fullName>
    </submittedName>
</protein>
<name>A0A7J7INI7_9RHOD</name>
<organism evidence="2 3">
    <name type="scientific">Cyanidiococcus yangmingshanensis</name>
    <dbReference type="NCBI Taxonomy" id="2690220"/>
    <lineage>
        <taxon>Eukaryota</taxon>
        <taxon>Rhodophyta</taxon>
        <taxon>Bangiophyceae</taxon>
        <taxon>Cyanidiales</taxon>
        <taxon>Cyanidiaceae</taxon>
        <taxon>Cyanidiococcus</taxon>
    </lineage>
</organism>
<comment type="caution">
    <text evidence="2">The sequence shown here is derived from an EMBL/GenBank/DDBJ whole genome shotgun (WGS) entry which is preliminary data.</text>
</comment>
<evidence type="ECO:0000256" key="1">
    <source>
        <dbReference type="SAM" id="MobiDB-lite"/>
    </source>
</evidence>
<gene>
    <name evidence="2" type="ORF">F1559_003388</name>
</gene>
<evidence type="ECO:0000313" key="3">
    <source>
        <dbReference type="Proteomes" id="UP000530660"/>
    </source>
</evidence>
<sequence>MFVDEGSLVNDGSSTRHRLGRENPHQHTFKSKPIPMDESVPEDLTLSEPRGEKLAQKRGCGSLSNTRLSVYSLFLRILRSISPRLSSRAHGRTAVLSSKKEPAAFTKLLGVAADVRPP</sequence>
<proteinExistence type="predicted"/>
<accession>A0A7J7INI7</accession>
<feature type="region of interest" description="Disordered" evidence="1">
    <location>
        <begin position="1"/>
        <end position="44"/>
    </location>
</feature>
<evidence type="ECO:0000313" key="2">
    <source>
        <dbReference type="EMBL" id="KAF6003891.1"/>
    </source>
</evidence>
<dbReference type="EMBL" id="VWRR01000005">
    <property type="protein sequence ID" value="KAF6003891.1"/>
    <property type="molecule type" value="Genomic_DNA"/>
</dbReference>
<keyword evidence="3" id="KW-1185">Reference proteome</keyword>
<reference evidence="2 3" key="1">
    <citation type="journal article" date="2020" name="J. Phycol.">
        <title>Comparative genome analysis reveals Cyanidiococcus gen. nov., a new extremophilic red algal genus sister to Cyanidioschyzon (Cyanidioschyzonaceae, Rhodophyta).</title>
        <authorList>
            <person name="Liu S.-L."/>
            <person name="Chiang Y.-R."/>
            <person name="Yoon H.S."/>
            <person name="Fu H.-Y."/>
        </authorList>
    </citation>
    <scope>NUCLEOTIDE SEQUENCE [LARGE SCALE GENOMIC DNA]</scope>
    <source>
        <strain evidence="2 3">THAL066</strain>
    </source>
</reference>
<dbReference type="Proteomes" id="UP000530660">
    <property type="component" value="Unassembled WGS sequence"/>
</dbReference>
<dbReference type="AlphaFoldDB" id="A0A7J7INI7"/>